<reference evidence="1" key="2">
    <citation type="journal article" date="2024" name="Antonie Van Leeuwenhoek">
        <title>Roseihalotalea indica gen. nov., sp. nov., a halophilic Bacteroidetes from mesopelagic Southwest Indian Ocean with higher carbohydrate metabolic potential.</title>
        <authorList>
            <person name="Chen B."/>
            <person name="Zhang M."/>
            <person name="Lin D."/>
            <person name="Ye J."/>
            <person name="Tang K."/>
        </authorList>
    </citation>
    <scope>NUCLEOTIDE SEQUENCE</scope>
    <source>
        <strain evidence="1">TK19036</strain>
    </source>
</reference>
<dbReference type="AlphaFoldDB" id="A0AA49GHL9"/>
<organism evidence="1">
    <name type="scientific">Roseihalotalea indica</name>
    <dbReference type="NCBI Taxonomy" id="2867963"/>
    <lineage>
        <taxon>Bacteria</taxon>
        <taxon>Pseudomonadati</taxon>
        <taxon>Bacteroidota</taxon>
        <taxon>Cytophagia</taxon>
        <taxon>Cytophagales</taxon>
        <taxon>Catalimonadaceae</taxon>
        <taxon>Roseihalotalea</taxon>
    </lineage>
</organism>
<dbReference type="EMBL" id="CP120682">
    <property type="protein sequence ID" value="WKN34955.1"/>
    <property type="molecule type" value="Genomic_DNA"/>
</dbReference>
<evidence type="ECO:0000313" key="1">
    <source>
        <dbReference type="EMBL" id="WKN34955.1"/>
    </source>
</evidence>
<sequence>MIFAAVLVLNSACSSSEEESSMYTGREVSYNLLEGSYMENTTSGNIVVKERNDHSIDIQLFLDGTLDEAVHPVHLHYGSLVDDGLVAEYLHNVEDIGDHHGESITHLTQLADGSTITFDSFIEMDGSIKVHFEEEGPLKDVILGATNIGTNYSMSDVGLIGDISICNSKTQ</sequence>
<gene>
    <name evidence="1" type="ORF">K4G66_21500</name>
</gene>
<proteinExistence type="predicted"/>
<name>A0AA49GHL9_9BACT</name>
<accession>A0AA49GHL9</accession>
<reference evidence="1" key="1">
    <citation type="journal article" date="2023" name="Comput. Struct. Biotechnol. J.">
        <title>Discovery of a novel marine Bacteroidetes with a rich repertoire of carbohydrate-active enzymes.</title>
        <authorList>
            <person name="Chen B."/>
            <person name="Liu G."/>
            <person name="Chen Q."/>
            <person name="Wang H."/>
            <person name="Liu L."/>
            <person name="Tang K."/>
        </authorList>
    </citation>
    <scope>NUCLEOTIDE SEQUENCE</scope>
    <source>
        <strain evidence="1">TK19036</strain>
    </source>
</reference>
<protein>
    <submittedName>
        <fullName evidence="1">Uncharacterized protein</fullName>
    </submittedName>
</protein>